<keyword evidence="1" id="KW-0472">Membrane</keyword>
<organism evidence="3 4">
    <name type="scientific">Gymnopus androsaceus JB14</name>
    <dbReference type="NCBI Taxonomy" id="1447944"/>
    <lineage>
        <taxon>Eukaryota</taxon>
        <taxon>Fungi</taxon>
        <taxon>Dikarya</taxon>
        <taxon>Basidiomycota</taxon>
        <taxon>Agaricomycotina</taxon>
        <taxon>Agaricomycetes</taxon>
        <taxon>Agaricomycetidae</taxon>
        <taxon>Agaricales</taxon>
        <taxon>Marasmiineae</taxon>
        <taxon>Omphalotaceae</taxon>
        <taxon>Gymnopus</taxon>
    </lineage>
</organism>
<keyword evidence="1" id="KW-1133">Transmembrane helix</keyword>
<dbReference type="EMBL" id="ML769472">
    <property type="protein sequence ID" value="KAE9399231.1"/>
    <property type="molecule type" value="Genomic_DNA"/>
</dbReference>
<evidence type="ECO:0000313" key="4">
    <source>
        <dbReference type="Proteomes" id="UP000799118"/>
    </source>
</evidence>
<dbReference type="Pfam" id="PF20151">
    <property type="entry name" value="DUF6533"/>
    <property type="match status" value="1"/>
</dbReference>
<proteinExistence type="predicted"/>
<keyword evidence="1" id="KW-0812">Transmembrane</keyword>
<gene>
    <name evidence="3" type="ORF">BT96DRAFT_820880</name>
</gene>
<sequence length="83" mass="9729">MVLKTYAVLLYYDWILTFPKEVKYIWGARFSLSTLFYIFCRYALLANVLYLLEISNVLGSRVSHMVIHRLARIDTSSSLLSIF</sequence>
<evidence type="ECO:0000256" key="1">
    <source>
        <dbReference type="SAM" id="Phobius"/>
    </source>
</evidence>
<dbReference type="Proteomes" id="UP000799118">
    <property type="component" value="Unassembled WGS sequence"/>
</dbReference>
<keyword evidence="4" id="KW-1185">Reference proteome</keyword>
<accession>A0A6A4HNM3</accession>
<dbReference type="InterPro" id="IPR045340">
    <property type="entry name" value="DUF6533"/>
</dbReference>
<reference evidence="3" key="1">
    <citation type="journal article" date="2019" name="Environ. Microbiol.">
        <title>Fungal ecological strategies reflected in gene transcription - a case study of two litter decomposers.</title>
        <authorList>
            <person name="Barbi F."/>
            <person name="Kohler A."/>
            <person name="Barry K."/>
            <person name="Baskaran P."/>
            <person name="Daum C."/>
            <person name="Fauchery L."/>
            <person name="Ihrmark K."/>
            <person name="Kuo A."/>
            <person name="LaButti K."/>
            <person name="Lipzen A."/>
            <person name="Morin E."/>
            <person name="Grigoriev I.V."/>
            <person name="Henrissat B."/>
            <person name="Lindahl B."/>
            <person name="Martin F."/>
        </authorList>
    </citation>
    <scope>NUCLEOTIDE SEQUENCE</scope>
    <source>
        <strain evidence="3">JB14</strain>
    </source>
</reference>
<feature type="transmembrane region" description="Helical" evidence="1">
    <location>
        <begin position="34"/>
        <end position="52"/>
    </location>
</feature>
<protein>
    <recommendedName>
        <fullName evidence="2">DUF6533 domain-containing protein</fullName>
    </recommendedName>
</protein>
<name>A0A6A4HNM3_9AGAR</name>
<feature type="domain" description="DUF6533" evidence="2">
    <location>
        <begin position="7"/>
        <end position="45"/>
    </location>
</feature>
<dbReference type="AlphaFoldDB" id="A0A6A4HNM3"/>
<evidence type="ECO:0000313" key="3">
    <source>
        <dbReference type="EMBL" id="KAE9399231.1"/>
    </source>
</evidence>
<dbReference type="OrthoDB" id="3242409at2759"/>
<evidence type="ECO:0000259" key="2">
    <source>
        <dbReference type="Pfam" id="PF20151"/>
    </source>
</evidence>